<reference evidence="2 3" key="1">
    <citation type="submission" date="2018-09" db="EMBL/GenBank/DDBJ databases">
        <title>The draft genome of Acinetobacter spp. strains.</title>
        <authorList>
            <person name="Qin J."/>
            <person name="Feng Y."/>
            <person name="Zong Z."/>
        </authorList>
    </citation>
    <scope>NUCLEOTIDE SEQUENCE [LARGE SCALE GENOMIC DNA]</scope>
    <source>
        <strain evidence="2 3">WCHAc060002</strain>
    </source>
</reference>
<gene>
    <name evidence="2" type="ORF">D7V64_11540</name>
</gene>
<feature type="signal peptide" evidence="1">
    <location>
        <begin position="1"/>
        <end position="29"/>
    </location>
</feature>
<accession>A0A3A8FWG5</accession>
<dbReference type="Gene3D" id="3.20.20.80">
    <property type="entry name" value="Glycosidases"/>
    <property type="match status" value="1"/>
</dbReference>
<dbReference type="EMBL" id="RAXZ01000016">
    <property type="protein sequence ID" value="RKG51132.1"/>
    <property type="molecule type" value="Genomic_DNA"/>
</dbReference>
<name>A0A3A8FWG5_9GAMM</name>
<dbReference type="SUPFAM" id="SSF51445">
    <property type="entry name" value="(Trans)glycosidases"/>
    <property type="match status" value="1"/>
</dbReference>
<sequence length="249" mass="28717">MKTWLAAVCIILCYIFTLTACKPSQSAQASDYINANSYDSFWIWGNIKSAPYLSQAKELYILQGNIHLEQHTQQSVLSVQGIAPMSMPHQKIWLVYRNHHLNWNNNELNSILKRVKRWENMGSNIEGIQIDFDAKTKNLHDYALFLTQLRSQLPQKYKLSITGLMDWSNLQNTKTLQLLQSSIDEIAIQTYQGSTTIPHYRAYLSKIAALNLPFKIGLVQHGQWDKSIDFKSNPNFKGYIVFLLREAPH</sequence>
<dbReference type="Proteomes" id="UP000281084">
    <property type="component" value="Unassembled WGS sequence"/>
</dbReference>
<dbReference type="PROSITE" id="PS51257">
    <property type="entry name" value="PROKAR_LIPOPROTEIN"/>
    <property type="match status" value="1"/>
</dbReference>
<dbReference type="InterPro" id="IPR021488">
    <property type="entry name" value="DUF3142"/>
</dbReference>
<evidence type="ECO:0000313" key="3">
    <source>
        <dbReference type="Proteomes" id="UP000281084"/>
    </source>
</evidence>
<feature type="chain" id="PRO_5017337647" evidence="1">
    <location>
        <begin position="30"/>
        <end position="249"/>
    </location>
</feature>
<evidence type="ECO:0000313" key="2">
    <source>
        <dbReference type="EMBL" id="RKG51132.1"/>
    </source>
</evidence>
<keyword evidence="1" id="KW-0732">Signal</keyword>
<protein>
    <submittedName>
        <fullName evidence="2">DUF3142 domain-containing protein</fullName>
    </submittedName>
</protein>
<organism evidence="2 3">
    <name type="scientific">Acinetobacter cumulans</name>
    <dbReference type="NCBI Taxonomy" id="2136182"/>
    <lineage>
        <taxon>Bacteria</taxon>
        <taxon>Pseudomonadati</taxon>
        <taxon>Pseudomonadota</taxon>
        <taxon>Gammaproteobacteria</taxon>
        <taxon>Moraxellales</taxon>
        <taxon>Moraxellaceae</taxon>
        <taxon>Acinetobacter</taxon>
    </lineage>
</organism>
<dbReference type="Pfam" id="PF11340">
    <property type="entry name" value="DUF3142"/>
    <property type="match status" value="1"/>
</dbReference>
<dbReference type="RefSeq" id="WP_120367775.1">
    <property type="nucleotide sequence ID" value="NZ_RAXZ01000016.1"/>
</dbReference>
<comment type="caution">
    <text evidence="2">The sequence shown here is derived from an EMBL/GenBank/DDBJ whole genome shotgun (WGS) entry which is preliminary data.</text>
</comment>
<dbReference type="InterPro" id="IPR017853">
    <property type="entry name" value="GH"/>
</dbReference>
<evidence type="ECO:0000256" key="1">
    <source>
        <dbReference type="SAM" id="SignalP"/>
    </source>
</evidence>
<dbReference type="AlphaFoldDB" id="A0A3A8FWG5"/>
<proteinExistence type="predicted"/>